<dbReference type="GO" id="GO:0008168">
    <property type="term" value="F:methyltransferase activity"/>
    <property type="evidence" value="ECO:0007669"/>
    <property type="project" value="UniProtKB-KW"/>
</dbReference>
<gene>
    <name evidence="6" type="ORF">SAMN04488071_3627</name>
</gene>
<keyword evidence="7" id="KW-1185">Reference proteome</keyword>
<evidence type="ECO:0000313" key="6">
    <source>
        <dbReference type="EMBL" id="SDE71148.1"/>
    </source>
</evidence>
<feature type="transmembrane region" description="Helical" evidence="5">
    <location>
        <begin position="100"/>
        <end position="126"/>
    </location>
</feature>
<dbReference type="GO" id="GO:0032259">
    <property type="term" value="P:methylation"/>
    <property type="evidence" value="ECO:0007669"/>
    <property type="project" value="UniProtKB-KW"/>
</dbReference>
<keyword evidence="2 5" id="KW-0812">Transmembrane</keyword>
<keyword evidence="3 5" id="KW-1133">Transmembrane helix</keyword>
<keyword evidence="6" id="KW-0808">Transferase</keyword>
<comment type="subcellular location">
    <subcellularLocation>
        <location evidence="1">Endomembrane system</location>
        <topology evidence="1">Multi-pass membrane protein</topology>
    </subcellularLocation>
</comment>
<accession>A0A1G7F5F3</accession>
<organism evidence="6 7">
    <name type="scientific">Kordiimonas lacus</name>
    <dbReference type="NCBI Taxonomy" id="637679"/>
    <lineage>
        <taxon>Bacteria</taxon>
        <taxon>Pseudomonadati</taxon>
        <taxon>Pseudomonadota</taxon>
        <taxon>Alphaproteobacteria</taxon>
        <taxon>Kordiimonadales</taxon>
        <taxon>Kordiimonadaceae</taxon>
        <taxon>Kordiimonas</taxon>
    </lineage>
</organism>
<feature type="transmembrane region" description="Helical" evidence="5">
    <location>
        <begin position="44"/>
        <end position="61"/>
    </location>
</feature>
<evidence type="ECO:0000256" key="3">
    <source>
        <dbReference type="ARBA" id="ARBA00022989"/>
    </source>
</evidence>
<dbReference type="InterPro" id="IPR007318">
    <property type="entry name" value="Phopholipid_MeTrfase"/>
</dbReference>
<evidence type="ECO:0000256" key="4">
    <source>
        <dbReference type="ARBA" id="ARBA00023136"/>
    </source>
</evidence>
<dbReference type="Gene3D" id="1.20.120.1630">
    <property type="match status" value="1"/>
</dbReference>
<dbReference type="GO" id="GO:0012505">
    <property type="term" value="C:endomembrane system"/>
    <property type="evidence" value="ECO:0007669"/>
    <property type="project" value="UniProtKB-SubCell"/>
</dbReference>
<sequence>MGVFKHIGIVAWPTSEAIMFGFLVLSAGFELVFPISLDPRVESWLVIAGGVLFVEGVWLLLQAKKDLKAGLSCSEEGAGKKLVHSGVYALSRNPIYVSNFLMLASFALWGLYWLALLLPIIIFVYWKALVQPEERFLSQRYDVAYDLYVAHTPRWFQWKLLNPFGYRQVRT</sequence>
<evidence type="ECO:0000256" key="1">
    <source>
        <dbReference type="ARBA" id="ARBA00004127"/>
    </source>
</evidence>
<keyword evidence="4 5" id="KW-0472">Membrane</keyword>
<dbReference type="Proteomes" id="UP000183685">
    <property type="component" value="Unassembled WGS sequence"/>
</dbReference>
<evidence type="ECO:0000256" key="5">
    <source>
        <dbReference type="SAM" id="Phobius"/>
    </source>
</evidence>
<proteinExistence type="predicted"/>
<dbReference type="AlphaFoldDB" id="A0A1G7F5F3"/>
<keyword evidence="6" id="KW-0489">Methyltransferase</keyword>
<dbReference type="Pfam" id="PF04191">
    <property type="entry name" value="PEMT"/>
    <property type="match status" value="1"/>
</dbReference>
<name>A0A1G7F5F3_9PROT</name>
<evidence type="ECO:0000313" key="7">
    <source>
        <dbReference type="Proteomes" id="UP000183685"/>
    </source>
</evidence>
<reference evidence="6 7" key="1">
    <citation type="submission" date="2016-10" db="EMBL/GenBank/DDBJ databases">
        <authorList>
            <person name="de Groot N.N."/>
        </authorList>
    </citation>
    <scope>NUCLEOTIDE SEQUENCE [LARGE SCALE GENOMIC DNA]</scope>
    <source>
        <strain evidence="6 7">CGMCC 1.9109</strain>
    </source>
</reference>
<protein>
    <submittedName>
        <fullName evidence="6">Protein-S-isoprenylcysteine O-methyltransferase Ste14</fullName>
    </submittedName>
</protein>
<dbReference type="STRING" id="637679.GCA_001550055_01598"/>
<dbReference type="RefSeq" id="WP_068303594.1">
    <property type="nucleotide sequence ID" value="NZ_FNAK01000009.1"/>
</dbReference>
<evidence type="ECO:0000256" key="2">
    <source>
        <dbReference type="ARBA" id="ARBA00022692"/>
    </source>
</evidence>
<dbReference type="OrthoDB" id="9811969at2"/>
<dbReference type="EMBL" id="FNAK01000009">
    <property type="protein sequence ID" value="SDE71148.1"/>
    <property type="molecule type" value="Genomic_DNA"/>
</dbReference>
<feature type="transmembrane region" description="Helical" evidence="5">
    <location>
        <begin position="17"/>
        <end position="37"/>
    </location>
</feature>